<protein>
    <submittedName>
        <fullName evidence="8">Uncharacterized protein</fullName>
    </submittedName>
</protein>
<feature type="transmembrane region" description="Helical" evidence="7">
    <location>
        <begin position="306"/>
        <end position="329"/>
    </location>
</feature>
<evidence type="ECO:0000256" key="5">
    <source>
        <dbReference type="ARBA" id="ARBA00022989"/>
    </source>
</evidence>
<organism evidence="8 9">
    <name type="scientific">Candidatus Beckwithbacteria bacterium RBG_13_42_9</name>
    <dbReference type="NCBI Taxonomy" id="1797457"/>
    <lineage>
        <taxon>Bacteria</taxon>
        <taxon>Candidatus Beckwithiibacteriota</taxon>
    </lineage>
</organism>
<comment type="caution">
    <text evidence="8">The sequence shown here is derived from an EMBL/GenBank/DDBJ whole genome shotgun (WGS) entry which is preliminary data.</text>
</comment>
<evidence type="ECO:0000256" key="4">
    <source>
        <dbReference type="ARBA" id="ARBA00022692"/>
    </source>
</evidence>
<dbReference type="AlphaFoldDB" id="A0A1F5E7S2"/>
<feature type="transmembrane region" description="Helical" evidence="7">
    <location>
        <begin position="396"/>
        <end position="416"/>
    </location>
</feature>
<evidence type="ECO:0000256" key="2">
    <source>
        <dbReference type="ARBA" id="ARBA00007430"/>
    </source>
</evidence>
<proteinExistence type="inferred from homology"/>
<dbReference type="InterPro" id="IPR050833">
    <property type="entry name" value="Poly_Biosynth_Transport"/>
</dbReference>
<sequence length="503" mass="56490">MNEDGLIETDTALETEVISHRAVSGVMVLTFRKLLLKAFSYVGSIFLARLLTPEIFGIFAIVSFVITFFSFFSDVGLGAALIQKKDQLNKKDLAVTFTLQQILVVTVVVIIFLTAPFFAQKYHFSNEGTWLFRIFSLSLFLTSLKTIPSILLERRLKFGRLVIPEVVEVISFQILAVGLAWLGLGIWSFIIGLLIRSLLGTLVLYFISPWQPSFAWDKSIAKKLISFGIPYQLNGFIATIKDAVMPVLVGFVSGAAAVGYLNWAMTFSKLPILFMSDVFRVTFPTYSRIQHDPQLLRKAMEKTIRFTNLFLFPAVFLLAATARPIITIIFTSKWLPALPAFYIHLSGILVVGISNSFMDAFWALGKTKVALRLLIISTIVNWVSSVPLVYRFGFSGAAMGSVIVLYVSLPLTWYYMRQIVKVEIIKQIWAAFVASLLAGLITWWLAGIWANNFFGLIFVLGLGGISYCLLLLAIERKRLIADGRWFLQKMNIKIPEFLGKVYA</sequence>
<feature type="transmembrane region" description="Helical" evidence="7">
    <location>
        <begin position="58"/>
        <end position="82"/>
    </location>
</feature>
<feature type="transmembrane region" description="Helical" evidence="7">
    <location>
        <begin position="243"/>
        <end position="263"/>
    </location>
</feature>
<gene>
    <name evidence="8" type="ORF">A2160_03005</name>
</gene>
<accession>A0A1F5E7S2</accession>
<evidence type="ECO:0000256" key="3">
    <source>
        <dbReference type="ARBA" id="ARBA00022475"/>
    </source>
</evidence>
<evidence type="ECO:0000313" key="9">
    <source>
        <dbReference type="Proteomes" id="UP000177006"/>
    </source>
</evidence>
<reference evidence="8 9" key="1">
    <citation type="journal article" date="2016" name="Nat. Commun.">
        <title>Thousands of microbial genomes shed light on interconnected biogeochemical processes in an aquifer system.</title>
        <authorList>
            <person name="Anantharaman K."/>
            <person name="Brown C.T."/>
            <person name="Hug L.A."/>
            <person name="Sharon I."/>
            <person name="Castelle C.J."/>
            <person name="Probst A.J."/>
            <person name="Thomas B.C."/>
            <person name="Singh A."/>
            <person name="Wilkins M.J."/>
            <person name="Karaoz U."/>
            <person name="Brodie E.L."/>
            <person name="Williams K.H."/>
            <person name="Hubbard S.S."/>
            <person name="Banfield J.F."/>
        </authorList>
    </citation>
    <scope>NUCLEOTIDE SEQUENCE [LARGE SCALE GENOMIC DNA]</scope>
</reference>
<keyword evidence="3" id="KW-1003">Cell membrane</keyword>
<dbReference type="PANTHER" id="PTHR30250:SF10">
    <property type="entry name" value="LIPOPOLYSACCHARIDE BIOSYNTHESIS PROTEIN WZXC"/>
    <property type="match status" value="1"/>
</dbReference>
<feature type="transmembrane region" description="Helical" evidence="7">
    <location>
        <begin position="452"/>
        <end position="474"/>
    </location>
</feature>
<name>A0A1F5E7S2_9BACT</name>
<keyword evidence="4 7" id="KW-0812">Transmembrane</keyword>
<evidence type="ECO:0000313" key="8">
    <source>
        <dbReference type="EMBL" id="OGD63415.1"/>
    </source>
</evidence>
<dbReference type="GO" id="GO:0005886">
    <property type="term" value="C:plasma membrane"/>
    <property type="evidence" value="ECO:0007669"/>
    <property type="project" value="UniProtKB-SubCell"/>
</dbReference>
<dbReference type="Pfam" id="PF13440">
    <property type="entry name" value="Polysacc_synt_3"/>
    <property type="match status" value="1"/>
</dbReference>
<evidence type="ECO:0000256" key="6">
    <source>
        <dbReference type="ARBA" id="ARBA00023136"/>
    </source>
</evidence>
<feature type="transmembrane region" description="Helical" evidence="7">
    <location>
        <begin position="94"/>
        <end position="118"/>
    </location>
</feature>
<keyword evidence="6 7" id="KW-0472">Membrane</keyword>
<dbReference type="CDD" id="cd13127">
    <property type="entry name" value="MATE_tuaB_like"/>
    <property type="match status" value="1"/>
</dbReference>
<feature type="transmembrane region" description="Helical" evidence="7">
    <location>
        <begin position="341"/>
        <end position="362"/>
    </location>
</feature>
<feature type="transmembrane region" description="Helical" evidence="7">
    <location>
        <begin position="130"/>
        <end position="152"/>
    </location>
</feature>
<dbReference type="EMBL" id="MEZK01000010">
    <property type="protein sequence ID" value="OGD63415.1"/>
    <property type="molecule type" value="Genomic_DNA"/>
</dbReference>
<comment type="similarity">
    <text evidence="2">Belongs to the polysaccharide synthase family.</text>
</comment>
<evidence type="ECO:0000256" key="1">
    <source>
        <dbReference type="ARBA" id="ARBA00004651"/>
    </source>
</evidence>
<evidence type="ECO:0000256" key="7">
    <source>
        <dbReference type="SAM" id="Phobius"/>
    </source>
</evidence>
<dbReference type="STRING" id="1797457.A2160_03005"/>
<feature type="transmembrane region" description="Helical" evidence="7">
    <location>
        <begin position="369"/>
        <end position="390"/>
    </location>
</feature>
<comment type="subcellular location">
    <subcellularLocation>
        <location evidence="1">Cell membrane</location>
        <topology evidence="1">Multi-pass membrane protein</topology>
    </subcellularLocation>
</comment>
<dbReference type="PANTHER" id="PTHR30250">
    <property type="entry name" value="PST FAMILY PREDICTED COLANIC ACID TRANSPORTER"/>
    <property type="match status" value="1"/>
</dbReference>
<keyword evidence="5 7" id="KW-1133">Transmembrane helix</keyword>
<feature type="transmembrane region" description="Helical" evidence="7">
    <location>
        <begin position="428"/>
        <end position="446"/>
    </location>
</feature>
<dbReference type="Proteomes" id="UP000177006">
    <property type="component" value="Unassembled WGS sequence"/>
</dbReference>